<dbReference type="PIRSF" id="PIRSF000897">
    <property type="entry name" value="Acid_Ptase_ClsA"/>
    <property type="match status" value="1"/>
</dbReference>
<dbReference type="InterPro" id="IPR000326">
    <property type="entry name" value="PAP2/HPO"/>
</dbReference>
<dbReference type="SMART" id="SM00014">
    <property type="entry name" value="acidPPc"/>
    <property type="match status" value="1"/>
</dbReference>
<dbReference type="STRING" id="366602.Caul_0256"/>
<dbReference type="CDD" id="cd03397">
    <property type="entry name" value="PAP2_acid_phosphatase"/>
    <property type="match status" value="1"/>
</dbReference>
<comment type="similarity">
    <text evidence="1">Belongs to the class A bacterial acid phosphatase family.</text>
</comment>
<dbReference type="KEGG" id="cak:Caul_0256"/>
<dbReference type="InterPro" id="IPR001011">
    <property type="entry name" value="Acid_Pase_classA_bac"/>
</dbReference>
<dbReference type="Gene3D" id="1.20.144.10">
    <property type="entry name" value="Phosphatidic acid phosphatase type 2/haloperoxidase"/>
    <property type="match status" value="1"/>
</dbReference>
<dbReference type="InterPro" id="IPR036938">
    <property type="entry name" value="PAP2/HPO_sf"/>
</dbReference>
<dbReference type="SUPFAM" id="SSF48317">
    <property type="entry name" value="Acid phosphatase/Vanadium-dependent haloperoxidase"/>
    <property type="match status" value="1"/>
</dbReference>
<dbReference type="PRINTS" id="PR00483">
    <property type="entry name" value="BACPHPHTASE"/>
</dbReference>
<gene>
    <name evidence="3" type="ordered locus">Caul_0256</name>
</gene>
<reference evidence="3" key="1">
    <citation type="submission" date="2008-01" db="EMBL/GenBank/DDBJ databases">
        <title>Complete sequence of chromosome of Caulobacter sp. K31.</title>
        <authorList>
            <consortium name="US DOE Joint Genome Institute"/>
            <person name="Copeland A."/>
            <person name="Lucas S."/>
            <person name="Lapidus A."/>
            <person name="Barry K."/>
            <person name="Glavina del Rio T."/>
            <person name="Dalin E."/>
            <person name="Tice H."/>
            <person name="Pitluck S."/>
            <person name="Bruce D."/>
            <person name="Goodwin L."/>
            <person name="Thompson L.S."/>
            <person name="Brettin T."/>
            <person name="Detter J.C."/>
            <person name="Han C."/>
            <person name="Schmutz J."/>
            <person name="Larimer F."/>
            <person name="Land M."/>
            <person name="Hauser L."/>
            <person name="Kyrpides N."/>
            <person name="Kim E."/>
            <person name="Stephens C."/>
            <person name="Richardson P."/>
        </authorList>
    </citation>
    <scope>NUCLEOTIDE SEQUENCE [LARGE SCALE GENOMIC DNA]</scope>
    <source>
        <strain evidence="3">K31</strain>
    </source>
</reference>
<dbReference type="EMBL" id="CP000927">
    <property type="protein sequence ID" value="ABZ69393.1"/>
    <property type="molecule type" value="Genomic_DNA"/>
</dbReference>
<dbReference type="OrthoDB" id="9805301at2"/>
<dbReference type="PROSITE" id="PS51257">
    <property type="entry name" value="PROKAR_LIPOPROTEIN"/>
    <property type="match status" value="1"/>
</dbReference>
<feature type="domain" description="Phosphatidic acid phosphatase type 2/haloperoxidase" evidence="2">
    <location>
        <begin position="97"/>
        <end position="210"/>
    </location>
</feature>
<dbReference type="eggNOG" id="COG0671">
    <property type="taxonomic scope" value="Bacteria"/>
</dbReference>
<dbReference type="HOGENOM" id="CLU_079861_0_0_5"/>
<name>B0T493_CAUSK</name>
<dbReference type="GO" id="GO:0030288">
    <property type="term" value="C:outer membrane-bounded periplasmic space"/>
    <property type="evidence" value="ECO:0007669"/>
    <property type="project" value="InterPro"/>
</dbReference>
<evidence type="ECO:0000259" key="2">
    <source>
        <dbReference type="SMART" id="SM00014"/>
    </source>
</evidence>
<keyword evidence="1 3" id="KW-0378">Hydrolase</keyword>
<dbReference type="AlphaFoldDB" id="B0T493"/>
<dbReference type="GO" id="GO:0003993">
    <property type="term" value="F:acid phosphatase activity"/>
    <property type="evidence" value="ECO:0007669"/>
    <property type="project" value="UniProtKB-EC"/>
</dbReference>
<evidence type="ECO:0000256" key="1">
    <source>
        <dbReference type="PIRNR" id="PIRNR000897"/>
    </source>
</evidence>
<organism evidence="3">
    <name type="scientific">Caulobacter sp. (strain K31)</name>
    <dbReference type="NCBI Taxonomy" id="366602"/>
    <lineage>
        <taxon>Bacteria</taxon>
        <taxon>Pseudomonadati</taxon>
        <taxon>Pseudomonadota</taxon>
        <taxon>Alphaproteobacteria</taxon>
        <taxon>Caulobacterales</taxon>
        <taxon>Caulobacteraceae</taxon>
        <taxon>Caulobacter</taxon>
    </lineage>
</organism>
<sequence precursor="true">MRVQLIAALAGLVVAGCATPGSPYLAKGAYDGRKVVPPPPVAGSAADQQDRATFLATRQLKDSPRWSLARQDAHEARVLDSYSCALGVTPSRRTTPKLAAMLQRVSHDVRPAISGPKRLYNRKRPYQTERGAICARSGWIVGLTPDYPSGHATWGWTVGLILAKAQPDRADAILARARAYGESRVVCGVHNASSVEAGRINAAALVETLEASPGFQADLAAVRAELDAARAAGPAPDKAWCDAQATVLATPLR</sequence>
<proteinExistence type="inferred from homology"/>
<comment type="catalytic activity">
    <reaction evidence="1">
        <text>a phosphate monoester + H2O = an alcohol + phosphate</text>
        <dbReference type="Rhea" id="RHEA:15017"/>
        <dbReference type="ChEBI" id="CHEBI:15377"/>
        <dbReference type="ChEBI" id="CHEBI:30879"/>
        <dbReference type="ChEBI" id="CHEBI:43474"/>
        <dbReference type="ChEBI" id="CHEBI:67140"/>
        <dbReference type="EC" id="3.1.3.2"/>
    </reaction>
</comment>
<accession>B0T493</accession>
<dbReference type="Pfam" id="PF01569">
    <property type="entry name" value="PAP2"/>
    <property type="match status" value="1"/>
</dbReference>
<evidence type="ECO:0000313" key="3">
    <source>
        <dbReference type="EMBL" id="ABZ69393.1"/>
    </source>
</evidence>
<dbReference type="EC" id="3.1.3.2" evidence="1"/>
<protein>
    <recommendedName>
        <fullName evidence="1">Acid phosphatase</fullName>
        <ecNumber evidence="1">3.1.3.2</ecNumber>
    </recommendedName>
</protein>